<dbReference type="InterPro" id="IPR001789">
    <property type="entry name" value="Sig_transdc_resp-reg_receiver"/>
</dbReference>
<dbReference type="EMBL" id="AUZY01003257">
    <property type="protein sequence ID" value="EQD70121.1"/>
    <property type="molecule type" value="Genomic_DNA"/>
</dbReference>
<reference evidence="3" key="1">
    <citation type="submission" date="2013-08" db="EMBL/GenBank/DDBJ databases">
        <authorList>
            <person name="Mendez C."/>
            <person name="Richter M."/>
            <person name="Ferrer M."/>
            <person name="Sanchez J."/>
        </authorList>
    </citation>
    <scope>NUCLEOTIDE SEQUENCE</scope>
</reference>
<protein>
    <submittedName>
        <fullName evidence="3">LytTR family two component transcriptional regulator</fullName>
    </submittedName>
</protein>
<dbReference type="SMART" id="SM00850">
    <property type="entry name" value="LytTR"/>
    <property type="match status" value="1"/>
</dbReference>
<proteinExistence type="predicted"/>
<reference evidence="3" key="2">
    <citation type="journal article" date="2014" name="ISME J.">
        <title>Microbial stratification in low pH oxic and suboxic macroscopic growths along an acid mine drainage.</title>
        <authorList>
            <person name="Mendez-Garcia C."/>
            <person name="Mesa V."/>
            <person name="Sprenger R.R."/>
            <person name="Richter M."/>
            <person name="Diez M.S."/>
            <person name="Solano J."/>
            <person name="Bargiela R."/>
            <person name="Golyshina O.V."/>
            <person name="Manteca A."/>
            <person name="Ramos J.L."/>
            <person name="Gallego J.R."/>
            <person name="Llorente I."/>
            <person name="Martins Dos Santos V.A."/>
            <person name="Jensen O.N."/>
            <person name="Pelaez A.I."/>
            <person name="Sanchez J."/>
            <person name="Ferrer M."/>
        </authorList>
    </citation>
    <scope>NUCLEOTIDE SEQUENCE</scope>
</reference>
<accession>T1BB57</accession>
<evidence type="ECO:0000313" key="3">
    <source>
        <dbReference type="EMBL" id="EQD70121.1"/>
    </source>
</evidence>
<dbReference type="Pfam" id="PF04397">
    <property type="entry name" value="LytTR"/>
    <property type="match status" value="1"/>
</dbReference>
<evidence type="ECO:0000259" key="1">
    <source>
        <dbReference type="PROSITE" id="PS50110"/>
    </source>
</evidence>
<evidence type="ECO:0000259" key="2">
    <source>
        <dbReference type="PROSITE" id="PS50930"/>
    </source>
</evidence>
<gene>
    <name evidence="3" type="ORF">B1B_05166</name>
</gene>
<dbReference type="PANTHER" id="PTHR37299">
    <property type="entry name" value="TRANSCRIPTIONAL REGULATOR-RELATED"/>
    <property type="match status" value="1"/>
</dbReference>
<dbReference type="Gene3D" id="3.40.50.2300">
    <property type="match status" value="1"/>
</dbReference>
<dbReference type="Gene3D" id="2.40.50.1020">
    <property type="entry name" value="LytTr DNA-binding domain"/>
    <property type="match status" value="1"/>
</dbReference>
<sequence>AIIEDEAPACARLRRLLAAHADVRIIGEAEDLASALGLLRAKRPALVFLDVQIGRDDAFALLRRLPEPHPLIVFATAYHEHALRAFEVAAVDYLLKPFDGTRLANTLARVRARLTELDALPADEDARRLRAAWKPSEPPPRLVVEDRGSRIIVPLSDLLRVSACGNYVELHTSMRRHLLRTPLARLAQRLDPAQFLRVHRGHLVRADQIVSVTSRAHGDAELRLRDGSTLLLSRRFREALPADLRG</sequence>
<dbReference type="PROSITE" id="PS50930">
    <property type="entry name" value="HTH_LYTTR"/>
    <property type="match status" value="1"/>
</dbReference>
<feature type="domain" description="HTH LytTR-type" evidence="2">
    <location>
        <begin position="142"/>
        <end position="246"/>
    </location>
</feature>
<organism evidence="3">
    <name type="scientific">mine drainage metagenome</name>
    <dbReference type="NCBI Taxonomy" id="410659"/>
    <lineage>
        <taxon>unclassified sequences</taxon>
        <taxon>metagenomes</taxon>
        <taxon>ecological metagenomes</taxon>
    </lineage>
</organism>
<dbReference type="SMART" id="SM00448">
    <property type="entry name" value="REC"/>
    <property type="match status" value="1"/>
</dbReference>
<dbReference type="GO" id="GO:0003677">
    <property type="term" value="F:DNA binding"/>
    <property type="evidence" value="ECO:0007669"/>
    <property type="project" value="InterPro"/>
</dbReference>
<dbReference type="AlphaFoldDB" id="T1BB57"/>
<dbReference type="PROSITE" id="PS50110">
    <property type="entry name" value="RESPONSE_REGULATORY"/>
    <property type="match status" value="1"/>
</dbReference>
<dbReference type="PANTHER" id="PTHR37299:SF1">
    <property type="entry name" value="STAGE 0 SPORULATION PROTEIN A HOMOLOG"/>
    <property type="match status" value="1"/>
</dbReference>
<feature type="non-terminal residue" evidence="3">
    <location>
        <position position="1"/>
    </location>
</feature>
<comment type="caution">
    <text evidence="3">The sequence shown here is derived from an EMBL/GenBank/DDBJ whole genome shotgun (WGS) entry which is preliminary data.</text>
</comment>
<name>T1BB57_9ZZZZ</name>
<feature type="domain" description="Response regulatory" evidence="1">
    <location>
        <begin position="1"/>
        <end position="111"/>
    </location>
</feature>
<dbReference type="SUPFAM" id="SSF52172">
    <property type="entry name" value="CheY-like"/>
    <property type="match status" value="1"/>
</dbReference>
<dbReference type="InterPro" id="IPR046947">
    <property type="entry name" value="LytR-like"/>
</dbReference>
<dbReference type="InterPro" id="IPR007492">
    <property type="entry name" value="LytTR_DNA-bd_dom"/>
</dbReference>
<dbReference type="InterPro" id="IPR011006">
    <property type="entry name" value="CheY-like_superfamily"/>
</dbReference>
<dbReference type="Pfam" id="PF00072">
    <property type="entry name" value="Response_reg"/>
    <property type="match status" value="1"/>
</dbReference>
<dbReference type="GO" id="GO:0000156">
    <property type="term" value="F:phosphorelay response regulator activity"/>
    <property type="evidence" value="ECO:0007669"/>
    <property type="project" value="InterPro"/>
</dbReference>